<name>A0A2T8JBB3_9POAL</name>
<gene>
    <name evidence="1" type="ORF">PAHAL_4G004500</name>
</gene>
<reference evidence="1" key="1">
    <citation type="submission" date="2018-04" db="EMBL/GenBank/DDBJ databases">
        <title>WGS assembly of Panicum hallii.</title>
        <authorList>
            <person name="Lovell J."/>
            <person name="Jenkins J."/>
            <person name="Lowry D."/>
            <person name="Mamidi S."/>
            <person name="Sreedasyam A."/>
            <person name="Weng X."/>
            <person name="Barry K."/>
            <person name="Bonette J."/>
            <person name="Campitelli B."/>
            <person name="Daum C."/>
            <person name="Gordon S."/>
            <person name="Gould B."/>
            <person name="Lipzen A."/>
            <person name="Macqueen A."/>
            <person name="Palacio-Mejia J."/>
            <person name="Plott C."/>
            <person name="Shakirov E."/>
            <person name="Shu S."/>
            <person name="Yoshinaga Y."/>
            <person name="Zane M."/>
            <person name="Rokhsar D."/>
            <person name="Grimwood J."/>
            <person name="Schmutz J."/>
            <person name="Juenger T."/>
        </authorList>
    </citation>
    <scope>NUCLEOTIDE SEQUENCE [LARGE SCALE GENOMIC DNA]</scope>
    <source>
        <strain evidence="1">FIL2</strain>
    </source>
</reference>
<protein>
    <submittedName>
        <fullName evidence="1">Uncharacterized protein</fullName>
    </submittedName>
</protein>
<accession>A0A2T8JBB3</accession>
<dbReference type="PANTHER" id="PTHR35161:SF22">
    <property type="match status" value="1"/>
</dbReference>
<dbReference type="Gramene" id="PVH47212">
    <property type="protein sequence ID" value="PVH47212"/>
    <property type="gene ID" value="PAHAL_4G004500"/>
</dbReference>
<dbReference type="AlphaFoldDB" id="A0A2T8JBB3"/>
<sequence>MLTQYIRSEEAIVLTPVPGDTRMYKKRSKRVRLGSSSVVSWHTDLHVLGWCLEGELSLLQFLKPGTPVGRSKDMSLLADTLEILHSTPSKIVLPADLRRLIGLFKNFDPKYYDLVIVNICHESEAMKCSIFVKMFNRLMVLERTDKRLYRKIMKSIPYAKVWIREASMNAHLPTAMRYDGSKPGNIKALRDYSIDFRGCKEAALCAAVAAFALQPGLPARRRHQPLKPLSKAMASHIGSALVGGGACGTAEGRTAAAAALHAALEDSDVALWLWLQLLLLPLMPPVNCMISQVHLLQLSLYARP</sequence>
<dbReference type="PANTHER" id="PTHR35161">
    <property type="entry name" value="OS02G0303100 PROTEIN"/>
    <property type="match status" value="1"/>
</dbReference>
<organism evidence="1">
    <name type="scientific">Panicum hallii</name>
    <dbReference type="NCBI Taxonomy" id="206008"/>
    <lineage>
        <taxon>Eukaryota</taxon>
        <taxon>Viridiplantae</taxon>
        <taxon>Streptophyta</taxon>
        <taxon>Embryophyta</taxon>
        <taxon>Tracheophyta</taxon>
        <taxon>Spermatophyta</taxon>
        <taxon>Magnoliopsida</taxon>
        <taxon>Liliopsida</taxon>
        <taxon>Poales</taxon>
        <taxon>Poaceae</taxon>
        <taxon>PACMAD clade</taxon>
        <taxon>Panicoideae</taxon>
        <taxon>Panicodae</taxon>
        <taxon>Paniceae</taxon>
        <taxon>Panicinae</taxon>
        <taxon>Panicum</taxon>
        <taxon>Panicum sect. Panicum</taxon>
    </lineage>
</organism>
<dbReference type="Proteomes" id="UP000243499">
    <property type="component" value="Chromosome 4"/>
</dbReference>
<proteinExistence type="predicted"/>
<evidence type="ECO:0000313" key="1">
    <source>
        <dbReference type="EMBL" id="PVH47212.1"/>
    </source>
</evidence>
<dbReference type="EMBL" id="CM008049">
    <property type="protein sequence ID" value="PVH47212.1"/>
    <property type="molecule type" value="Genomic_DNA"/>
</dbReference>